<gene>
    <name evidence="2" type="ORF">M8C21_030074</name>
</gene>
<comment type="caution">
    <text evidence="2">The sequence shown here is derived from an EMBL/GenBank/DDBJ whole genome shotgun (WGS) entry which is preliminary data.</text>
</comment>
<keyword evidence="3" id="KW-1185">Reference proteome</keyword>
<feature type="domain" description="Inositol-tetrakisphosphate 1-kinase N-terminal" evidence="1">
    <location>
        <begin position="13"/>
        <end position="48"/>
    </location>
</feature>
<dbReference type="Proteomes" id="UP001206925">
    <property type="component" value="Unassembled WGS sequence"/>
</dbReference>
<evidence type="ECO:0000313" key="2">
    <source>
        <dbReference type="EMBL" id="KAI7742068.1"/>
    </source>
</evidence>
<protein>
    <recommendedName>
        <fullName evidence="1">Inositol-tetrakisphosphate 1-kinase N-terminal domain-containing protein</fullName>
    </recommendedName>
</protein>
<sequence>MRDQRRWWWLVNGYAHTSKKIKSFLQPKFQGFASWRCDWKKLKNEKPLNLHEVVNENNDVHLAEFSPHVTRKKQGECQLNRSEEEVFIAFARALKQVISSTA</sequence>
<evidence type="ECO:0000259" key="1">
    <source>
        <dbReference type="Pfam" id="PF17927"/>
    </source>
</evidence>
<dbReference type="Pfam" id="PF17927">
    <property type="entry name" value="Ins134_P3_kin_N"/>
    <property type="match status" value="1"/>
</dbReference>
<proteinExistence type="predicted"/>
<name>A0AAD5CHB5_AMBAR</name>
<dbReference type="EMBL" id="JAMZMK010008083">
    <property type="protein sequence ID" value="KAI7742068.1"/>
    <property type="molecule type" value="Genomic_DNA"/>
</dbReference>
<dbReference type="AlphaFoldDB" id="A0AAD5CHB5"/>
<reference evidence="2" key="1">
    <citation type="submission" date="2022-06" db="EMBL/GenBank/DDBJ databases">
        <title>Uncovering the hologenomic basis of an extraordinary plant invasion.</title>
        <authorList>
            <person name="Bieker V.C."/>
            <person name="Martin M.D."/>
            <person name="Gilbert T."/>
            <person name="Hodgins K."/>
            <person name="Battlay P."/>
            <person name="Petersen B."/>
            <person name="Wilson J."/>
        </authorList>
    </citation>
    <scope>NUCLEOTIDE SEQUENCE</scope>
    <source>
        <strain evidence="2">AA19_3_7</strain>
        <tissue evidence="2">Leaf</tissue>
    </source>
</reference>
<evidence type="ECO:0000313" key="3">
    <source>
        <dbReference type="Proteomes" id="UP001206925"/>
    </source>
</evidence>
<organism evidence="2 3">
    <name type="scientific">Ambrosia artemisiifolia</name>
    <name type="common">Common ragweed</name>
    <dbReference type="NCBI Taxonomy" id="4212"/>
    <lineage>
        <taxon>Eukaryota</taxon>
        <taxon>Viridiplantae</taxon>
        <taxon>Streptophyta</taxon>
        <taxon>Embryophyta</taxon>
        <taxon>Tracheophyta</taxon>
        <taxon>Spermatophyta</taxon>
        <taxon>Magnoliopsida</taxon>
        <taxon>eudicotyledons</taxon>
        <taxon>Gunneridae</taxon>
        <taxon>Pentapetalae</taxon>
        <taxon>asterids</taxon>
        <taxon>campanulids</taxon>
        <taxon>Asterales</taxon>
        <taxon>Asteraceae</taxon>
        <taxon>Asteroideae</taxon>
        <taxon>Heliantheae alliance</taxon>
        <taxon>Heliantheae</taxon>
        <taxon>Ambrosia</taxon>
    </lineage>
</organism>
<accession>A0AAD5CHB5</accession>
<dbReference type="InterPro" id="IPR041429">
    <property type="entry name" value="ITPK1_N"/>
</dbReference>